<evidence type="ECO:0000256" key="1">
    <source>
        <dbReference type="SAM" id="MobiDB-lite"/>
    </source>
</evidence>
<feature type="region of interest" description="Disordered" evidence="1">
    <location>
        <begin position="39"/>
        <end position="74"/>
    </location>
</feature>
<dbReference type="AlphaFoldDB" id="A0A8S9RH69"/>
<organism evidence="2 3">
    <name type="scientific">Brassica cretica</name>
    <name type="common">Mustard</name>
    <dbReference type="NCBI Taxonomy" id="69181"/>
    <lineage>
        <taxon>Eukaryota</taxon>
        <taxon>Viridiplantae</taxon>
        <taxon>Streptophyta</taxon>
        <taxon>Embryophyta</taxon>
        <taxon>Tracheophyta</taxon>
        <taxon>Spermatophyta</taxon>
        <taxon>Magnoliopsida</taxon>
        <taxon>eudicotyledons</taxon>
        <taxon>Gunneridae</taxon>
        <taxon>Pentapetalae</taxon>
        <taxon>rosids</taxon>
        <taxon>malvids</taxon>
        <taxon>Brassicales</taxon>
        <taxon>Brassicaceae</taxon>
        <taxon>Brassiceae</taxon>
        <taxon>Brassica</taxon>
    </lineage>
</organism>
<evidence type="ECO:0000313" key="2">
    <source>
        <dbReference type="EMBL" id="KAF3572428.1"/>
    </source>
</evidence>
<protein>
    <submittedName>
        <fullName evidence="2">Uncharacterized protein</fullName>
    </submittedName>
</protein>
<evidence type="ECO:0000313" key="3">
    <source>
        <dbReference type="Proteomes" id="UP000712600"/>
    </source>
</evidence>
<dbReference type="EMBL" id="QGKX02000095">
    <property type="protein sequence ID" value="KAF3572428.1"/>
    <property type="molecule type" value="Genomic_DNA"/>
</dbReference>
<reference evidence="2" key="1">
    <citation type="submission" date="2019-12" db="EMBL/GenBank/DDBJ databases">
        <title>Genome sequencing and annotation of Brassica cretica.</title>
        <authorList>
            <person name="Studholme D.J."/>
            <person name="Sarris P."/>
        </authorList>
    </citation>
    <scope>NUCLEOTIDE SEQUENCE</scope>
    <source>
        <strain evidence="2">PFS-109/04</strain>
        <tissue evidence="2">Leaf</tissue>
    </source>
</reference>
<proteinExistence type="predicted"/>
<gene>
    <name evidence="2" type="ORF">F2Q69_00059172</name>
</gene>
<name>A0A8S9RH69_BRACR</name>
<comment type="caution">
    <text evidence="2">The sequence shown here is derived from an EMBL/GenBank/DDBJ whole genome shotgun (WGS) entry which is preliminary data.</text>
</comment>
<dbReference type="Proteomes" id="UP000712600">
    <property type="component" value="Unassembled WGS sequence"/>
</dbReference>
<sequence>MSSLKKRDKIQNIREAGTPKSSFLTIPKRIHTISLRERLLKASENGSRTAKHPSSNSPKGRVGQDAPTNSPVRRVGSVQLAERVSWIEQAILLARSASWINQPAFVPSS</sequence>
<feature type="compositionally biased region" description="Polar residues" evidence="1">
    <location>
        <begin position="44"/>
        <end position="58"/>
    </location>
</feature>
<accession>A0A8S9RH69</accession>